<organism evidence="2 3">
    <name type="scientific">Anaeromicropila herbilytica</name>
    <dbReference type="NCBI Taxonomy" id="2785025"/>
    <lineage>
        <taxon>Bacteria</taxon>
        <taxon>Bacillati</taxon>
        <taxon>Bacillota</taxon>
        <taxon>Clostridia</taxon>
        <taxon>Lachnospirales</taxon>
        <taxon>Lachnospiraceae</taxon>
        <taxon>Anaeromicropila</taxon>
    </lineage>
</organism>
<dbReference type="EMBL" id="AP024169">
    <property type="protein sequence ID" value="BCN32240.1"/>
    <property type="molecule type" value="Genomic_DNA"/>
</dbReference>
<name>A0A7R7EPC5_9FIRM</name>
<sequence>MKRFRNIVFGLIIFIFTIIIFNRVEYSYKTSSYKIIPKKSILAKAIIQKMNYKEDTPVTKYINIKQEKDIDNKKYILFVFGDNKELAGSAEFTKGINNKYKIEWVSHGTSIDGNEIIKTNKGKYILLTYKNLHKKVQYAKVLLNNKEFKVEFPKEEYVITFHKVPDSTQDHYIDINNIKFYTSDNVDITQEFLFEE</sequence>
<dbReference type="Proteomes" id="UP000595897">
    <property type="component" value="Chromosome"/>
</dbReference>
<evidence type="ECO:0000256" key="1">
    <source>
        <dbReference type="SAM" id="Phobius"/>
    </source>
</evidence>
<gene>
    <name evidence="2" type="ORF">bsdtb5_35350</name>
</gene>
<protein>
    <submittedName>
        <fullName evidence="2">Uncharacterized protein</fullName>
    </submittedName>
</protein>
<evidence type="ECO:0000313" key="2">
    <source>
        <dbReference type="EMBL" id="BCN32240.1"/>
    </source>
</evidence>
<proteinExistence type="predicted"/>
<keyword evidence="3" id="KW-1185">Reference proteome</keyword>
<dbReference type="KEGG" id="ahb:bsdtb5_35350"/>
<keyword evidence="1" id="KW-1133">Transmembrane helix</keyword>
<reference evidence="2 3" key="1">
    <citation type="submission" date="2020-11" db="EMBL/GenBank/DDBJ databases">
        <title>Draft genome sequencing of a Lachnospiraceae strain isolated from anoxic soil subjected to BSD treatment.</title>
        <authorList>
            <person name="Uek A."/>
            <person name="Tonouchi A."/>
        </authorList>
    </citation>
    <scope>NUCLEOTIDE SEQUENCE [LARGE SCALE GENOMIC DNA]</scope>
    <source>
        <strain evidence="2 3">TB5</strain>
    </source>
</reference>
<keyword evidence="1" id="KW-0812">Transmembrane</keyword>
<accession>A0A7R7EPC5</accession>
<evidence type="ECO:0000313" key="3">
    <source>
        <dbReference type="Proteomes" id="UP000595897"/>
    </source>
</evidence>
<keyword evidence="1" id="KW-0472">Membrane</keyword>
<dbReference type="RefSeq" id="WP_271713301.1">
    <property type="nucleotide sequence ID" value="NZ_AP024169.1"/>
</dbReference>
<dbReference type="AlphaFoldDB" id="A0A7R7EPC5"/>
<feature type="transmembrane region" description="Helical" evidence="1">
    <location>
        <begin position="7"/>
        <end position="24"/>
    </location>
</feature>